<reference evidence="4 5" key="1">
    <citation type="submission" date="2023-05" db="EMBL/GenBank/DDBJ databases">
        <title>Streptomyces fuscus sp. nov., a brown-black pigment producing actinomyces isolated from dry sand of Sea duck farm.</title>
        <authorList>
            <person name="Xie J."/>
            <person name="Shen N."/>
        </authorList>
    </citation>
    <scope>NUCLEOTIDE SEQUENCE [LARGE SCALE GENOMIC DNA]</scope>
    <source>
        <strain evidence="4 5">GXMU-J15</strain>
    </source>
</reference>
<dbReference type="InterPro" id="IPR016176">
    <property type="entry name" value="Cbl-dep_enz_cat"/>
</dbReference>
<proteinExistence type="predicted"/>
<dbReference type="Gene3D" id="3.20.20.240">
    <property type="entry name" value="Methylmalonyl-CoA mutase"/>
    <property type="match status" value="1"/>
</dbReference>
<name>A0ABT7JDY6_9ACTN</name>
<protein>
    <submittedName>
        <fullName evidence="4">Methylaspartate mutase</fullName>
    </submittedName>
</protein>
<dbReference type="InterPro" id="IPR006396">
    <property type="entry name" value="Glu_mut_E"/>
</dbReference>
<dbReference type="RefSeq" id="WP_285437156.1">
    <property type="nucleotide sequence ID" value="NZ_JASJUS010000065.1"/>
</dbReference>
<gene>
    <name evidence="4" type="ORF">QNN03_36840</name>
</gene>
<evidence type="ECO:0000256" key="2">
    <source>
        <dbReference type="ARBA" id="ARBA00023235"/>
    </source>
</evidence>
<comment type="caution">
    <text evidence="4">The sequence shown here is derived from an EMBL/GenBank/DDBJ whole genome shotgun (WGS) entry which is preliminary data.</text>
</comment>
<keyword evidence="5" id="KW-1185">Reference proteome</keyword>
<sequence>MAHLGGRPGTGPSARSFGAFVGAAQRAGHLVVQPRMGMSDPRLMRSGLRATRQAEAVTVGTITLDSYTRLDSHEFARRALAEGVALNGYPIVAHGTATTLGVIEGIAGPDFPIQVRHGSPSPYAIFEALTAAGLAATEGGPVSYCLPYSRNPLERSVADWARCCEMFTRLKETGAEPHLETFGGCMMGQLCPPGLLVALAVLEALFFKQHGLRSVSLSYAQQTSAAQDEEAIAALATIAGELLGTMDWHIVVYAYMGVFPRTPAGAALLLEDAARLAVRTGAARLIVKTSAEAHRIPNIAENVAALELAAQAAACEPVRRTAAGSENTGILDEARTIIDAVLALAPSVGRALVQAFATGLLDVPYCLHPDNAGRTRSYLDGEGRLHWCEVGSMPVRRTVHGRVRLSSADLLRSLSFAERTYDQLALAGATFSRVTRTRHEKESVS</sequence>
<keyword evidence="1" id="KW-0846">Cobalamin</keyword>
<dbReference type="PIRSF" id="PIRSF001495">
    <property type="entry name" value="Met_asp_mut_epsi"/>
    <property type="match status" value="1"/>
</dbReference>
<evidence type="ECO:0000256" key="3">
    <source>
        <dbReference type="ARBA" id="ARBA00023285"/>
    </source>
</evidence>
<dbReference type="Pfam" id="PF06368">
    <property type="entry name" value="Met_asp_mut_E"/>
    <property type="match status" value="1"/>
</dbReference>
<keyword evidence="3" id="KW-0170">Cobalt</keyword>
<evidence type="ECO:0000256" key="1">
    <source>
        <dbReference type="ARBA" id="ARBA00022628"/>
    </source>
</evidence>
<evidence type="ECO:0000313" key="5">
    <source>
        <dbReference type="Proteomes" id="UP001241926"/>
    </source>
</evidence>
<keyword evidence="2" id="KW-0413">Isomerase</keyword>
<dbReference type="Proteomes" id="UP001241926">
    <property type="component" value="Unassembled WGS sequence"/>
</dbReference>
<accession>A0ABT7JDY6</accession>
<dbReference type="SUPFAM" id="SSF51703">
    <property type="entry name" value="Cobalamin (vitamin B12)-dependent enzymes"/>
    <property type="match status" value="1"/>
</dbReference>
<organism evidence="4 5">
    <name type="scientific">Streptomyces fuscus</name>
    <dbReference type="NCBI Taxonomy" id="3048495"/>
    <lineage>
        <taxon>Bacteria</taxon>
        <taxon>Bacillati</taxon>
        <taxon>Actinomycetota</taxon>
        <taxon>Actinomycetes</taxon>
        <taxon>Kitasatosporales</taxon>
        <taxon>Streptomycetaceae</taxon>
        <taxon>Streptomyces</taxon>
    </lineage>
</organism>
<evidence type="ECO:0000313" key="4">
    <source>
        <dbReference type="EMBL" id="MDL2082007.1"/>
    </source>
</evidence>
<dbReference type="EMBL" id="JASJUS010000065">
    <property type="protein sequence ID" value="MDL2082007.1"/>
    <property type="molecule type" value="Genomic_DNA"/>
</dbReference>